<dbReference type="InterPro" id="IPR025959">
    <property type="entry name" value="Winged_HTH_dom"/>
</dbReference>
<evidence type="ECO:0000259" key="1">
    <source>
        <dbReference type="Pfam" id="PF13592"/>
    </source>
</evidence>
<dbReference type="SUPFAM" id="SSF46689">
    <property type="entry name" value="Homeodomain-like"/>
    <property type="match status" value="1"/>
</dbReference>
<sequence>ELERRRLRALGLLKSGLMPVEVARRVGVDRRSVRRWKAAARDGGDQAVRARPTPGRPTKLSLKDRRRLVAVLVKGAQAAGFPTDLWTCPRVAQVIARRFQVHYHVAHVGRLLYALGFSPQKPARRAIERDEEAIRRWIQVEWPRVKKTPRVVARRSSSATKRAS</sequence>
<reference evidence="2" key="1">
    <citation type="submission" date="2013-08" db="EMBL/GenBank/DDBJ databases">
        <authorList>
            <person name="Mendez C."/>
            <person name="Richter M."/>
            <person name="Ferrer M."/>
            <person name="Sanchez J."/>
        </authorList>
    </citation>
    <scope>NUCLEOTIDE SEQUENCE</scope>
</reference>
<dbReference type="AlphaFoldDB" id="T1ABI2"/>
<dbReference type="Pfam" id="PF13551">
    <property type="entry name" value="HTH_29"/>
    <property type="match status" value="1"/>
</dbReference>
<reference evidence="2" key="2">
    <citation type="journal article" date="2014" name="ISME J.">
        <title>Microbial stratification in low pH oxic and suboxic macroscopic growths along an acid mine drainage.</title>
        <authorList>
            <person name="Mendez-Garcia C."/>
            <person name="Mesa V."/>
            <person name="Sprenger R.R."/>
            <person name="Richter M."/>
            <person name="Diez M.S."/>
            <person name="Solano J."/>
            <person name="Bargiela R."/>
            <person name="Golyshina O.V."/>
            <person name="Manteca A."/>
            <person name="Ramos J.L."/>
            <person name="Gallego J.R."/>
            <person name="Llorente I."/>
            <person name="Martins Dos Santos V.A."/>
            <person name="Jensen O.N."/>
            <person name="Pelaez A.I."/>
            <person name="Sanchez J."/>
            <person name="Ferrer M."/>
        </authorList>
    </citation>
    <scope>NUCLEOTIDE SEQUENCE</scope>
</reference>
<comment type="caution">
    <text evidence="2">The sequence shown here is derived from an EMBL/GenBank/DDBJ whole genome shotgun (WGS) entry which is preliminary data.</text>
</comment>
<evidence type="ECO:0000313" key="2">
    <source>
        <dbReference type="EMBL" id="EQD54402.1"/>
    </source>
</evidence>
<proteinExistence type="predicted"/>
<dbReference type="InterPro" id="IPR009057">
    <property type="entry name" value="Homeodomain-like_sf"/>
</dbReference>
<dbReference type="EMBL" id="AUZZ01004222">
    <property type="protein sequence ID" value="EQD54402.1"/>
    <property type="molecule type" value="Genomic_DNA"/>
</dbReference>
<feature type="domain" description="Winged helix-turn helix" evidence="1">
    <location>
        <begin position="83"/>
        <end position="139"/>
    </location>
</feature>
<name>T1ABI2_9ZZZZ</name>
<organism evidence="2">
    <name type="scientific">mine drainage metagenome</name>
    <dbReference type="NCBI Taxonomy" id="410659"/>
    <lineage>
        <taxon>unclassified sequences</taxon>
        <taxon>metagenomes</taxon>
        <taxon>ecological metagenomes</taxon>
    </lineage>
</organism>
<protein>
    <submittedName>
        <fullName evidence="2">Transposase ISLbp6</fullName>
    </submittedName>
</protein>
<dbReference type="Pfam" id="PF13592">
    <property type="entry name" value="HTH_33"/>
    <property type="match status" value="1"/>
</dbReference>
<gene>
    <name evidence="2" type="ORF">B2A_06021</name>
</gene>
<feature type="non-terminal residue" evidence="2">
    <location>
        <position position="1"/>
    </location>
</feature>
<accession>T1ABI2</accession>